<proteinExistence type="predicted"/>
<keyword evidence="5" id="KW-1185">Reference proteome</keyword>
<feature type="domain" description="FZ" evidence="3">
    <location>
        <begin position="421"/>
        <end position="589"/>
    </location>
</feature>
<dbReference type="EMBL" id="PDLM01000001">
    <property type="protein sequence ID" value="RDW89503.1"/>
    <property type="molecule type" value="Genomic_DNA"/>
</dbReference>
<dbReference type="Pfam" id="PF12929">
    <property type="entry name" value="Mid1"/>
    <property type="match status" value="1"/>
</dbReference>
<dbReference type="PROSITE" id="PS50038">
    <property type="entry name" value="FZ"/>
    <property type="match status" value="1"/>
</dbReference>
<dbReference type="OrthoDB" id="5405745at2759"/>
<keyword evidence="2" id="KW-0812">Transmembrane</keyword>
<keyword evidence="2" id="KW-1133">Transmembrane helix</keyword>
<dbReference type="InterPro" id="IPR020067">
    <property type="entry name" value="Frizzled_dom"/>
</dbReference>
<dbReference type="GO" id="GO:0098703">
    <property type="term" value="P:calcium ion import across plasma membrane"/>
    <property type="evidence" value="ECO:0007669"/>
    <property type="project" value="InterPro"/>
</dbReference>
<comment type="caution">
    <text evidence="4">The sequence shown here is derived from an EMBL/GenBank/DDBJ whole genome shotgun (WGS) entry which is preliminary data.</text>
</comment>
<dbReference type="Gene3D" id="1.10.2000.10">
    <property type="entry name" value="Frizzled cysteine-rich domain"/>
    <property type="match status" value="1"/>
</dbReference>
<dbReference type="Proteomes" id="UP000256645">
    <property type="component" value="Unassembled WGS sequence"/>
</dbReference>
<sequence length="657" mass="70255">MPLPKLSPLQSRLAASLAASCMLLVLYFTFSSSHFAYAAELDSISPEDHNHERIQHGPILEIGLEELELRDDNYEAEFVGYDRGIIGRAATSTDPTALLNNRPALTNVPQGTTLSYMFSNESLWNSSTAVEGIQLPSTITRRTWSRDTIYAGAADNISLVDGESDDEGPGDLRLMSRQTSSQSNRTLWVTVSVCLQPESNDTSLGVAPQMSLYISQSSSNTNPGPGGDASLQQMITLDGGWGMMEINATGNVYIGVSAPNVTGFTGPYSASIAASVNQPFHYYNDQDTNLHLVDSDAQSALFITNNLTMDDVNSTAYKAWMSMSPPFVLFANNQSVASITGVQKSYCGLKNLATLPQSGGMQMGMTTSGLGNHPKQQFYMDALQKSTTYMAVVALPANTTTSSGVVGGGGEVWRATNFATLKDDNCAVIYNLSFCDQSSYSVPGNTNTFPNATALAAFYDNATQAQYSYFEKVLAQIPCETTSSAQYSLTKTCDNCASDYKAWLCSVMIPRCTDFDSTESWLQPRNMGQAFPNGTMLSPALVAAANQSAPMNASRNAAIDTTVQPGPYKEVLPCDDLCFGIVQSCPSVMGFSCPMVGQIGFNTSYGERPNGSPEQAGQITCNFPGAAYFLAATGTRGAAPTVLVVFLIATILGAILL</sequence>
<protein>
    <submittedName>
        <fullName evidence="4">BcMID1</fullName>
    </submittedName>
</protein>
<accession>A0A3D8ST45</accession>
<evidence type="ECO:0000259" key="3">
    <source>
        <dbReference type="PROSITE" id="PS50038"/>
    </source>
</evidence>
<feature type="transmembrane region" description="Helical" evidence="2">
    <location>
        <begin position="637"/>
        <end position="656"/>
    </location>
</feature>
<evidence type="ECO:0000313" key="4">
    <source>
        <dbReference type="EMBL" id="RDW89503.1"/>
    </source>
</evidence>
<evidence type="ECO:0000313" key="5">
    <source>
        <dbReference type="Proteomes" id="UP000256645"/>
    </source>
</evidence>
<evidence type="ECO:0000256" key="2">
    <source>
        <dbReference type="SAM" id="Phobius"/>
    </source>
</evidence>
<dbReference type="PANTHER" id="PTHR39142:SF1">
    <property type="entry name" value="AEL197CP"/>
    <property type="match status" value="1"/>
</dbReference>
<organism evidence="4 5">
    <name type="scientific">Coleophoma cylindrospora</name>
    <dbReference type="NCBI Taxonomy" id="1849047"/>
    <lineage>
        <taxon>Eukaryota</taxon>
        <taxon>Fungi</taxon>
        <taxon>Dikarya</taxon>
        <taxon>Ascomycota</taxon>
        <taxon>Pezizomycotina</taxon>
        <taxon>Leotiomycetes</taxon>
        <taxon>Helotiales</taxon>
        <taxon>Dermateaceae</taxon>
        <taxon>Coleophoma</taxon>
    </lineage>
</organism>
<dbReference type="AlphaFoldDB" id="A0A3D8ST45"/>
<dbReference type="GO" id="GO:0005262">
    <property type="term" value="F:calcium channel activity"/>
    <property type="evidence" value="ECO:0007669"/>
    <property type="project" value="InterPro"/>
</dbReference>
<keyword evidence="1" id="KW-1015">Disulfide bond</keyword>
<keyword evidence="2" id="KW-0472">Membrane</keyword>
<dbReference type="PANTHER" id="PTHR39142">
    <property type="entry name" value="MID1P"/>
    <property type="match status" value="1"/>
</dbReference>
<name>A0A3D8ST45_9HELO</name>
<dbReference type="InterPro" id="IPR036790">
    <property type="entry name" value="Frizzled_dom_sf"/>
</dbReference>
<dbReference type="InterPro" id="IPR024338">
    <property type="entry name" value="MID1/Yam8"/>
</dbReference>
<evidence type="ECO:0000256" key="1">
    <source>
        <dbReference type="ARBA" id="ARBA00023157"/>
    </source>
</evidence>
<reference evidence="4 5" key="1">
    <citation type="journal article" date="2018" name="IMA Fungus">
        <title>IMA Genome-F 9: Draft genome sequence of Annulohypoxylon stygium, Aspergillus mulundensis, Berkeleyomyces basicola (syn. Thielaviopsis basicola), Ceratocystis smalleyi, two Cercospora beticola strains, Coleophoma cylindrospora, Fusarium fracticaudum, Phialophora cf. hyalina, and Morchella septimelata.</title>
        <authorList>
            <person name="Wingfield B.D."/>
            <person name="Bills G.F."/>
            <person name="Dong Y."/>
            <person name="Huang W."/>
            <person name="Nel W.J."/>
            <person name="Swalarsk-Parry B.S."/>
            <person name="Vaghefi N."/>
            <person name="Wilken P.M."/>
            <person name="An Z."/>
            <person name="de Beer Z.W."/>
            <person name="De Vos L."/>
            <person name="Chen L."/>
            <person name="Duong T.A."/>
            <person name="Gao Y."/>
            <person name="Hammerbacher A."/>
            <person name="Kikkert J.R."/>
            <person name="Li Y."/>
            <person name="Li H."/>
            <person name="Li K."/>
            <person name="Li Q."/>
            <person name="Liu X."/>
            <person name="Ma X."/>
            <person name="Naidoo K."/>
            <person name="Pethybridge S.J."/>
            <person name="Sun J."/>
            <person name="Steenkamp E.T."/>
            <person name="van der Nest M.A."/>
            <person name="van Wyk S."/>
            <person name="Wingfield M.J."/>
            <person name="Xiong C."/>
            <person name="Yue Q."/>
            <person name="Zhang X."/>
        </authorList>
    </citation>
    <scope>NUCLEOTIDE SEQUENCE [LARGE SCALE GENOMIC DNA]</scope>
    <source>
        <strain evidence="4 5">BP6252</strain>
    </source>
</reference>
<dbReference type="STRING" id="1849047.A0A3D8ST45"/>
<gene>
    <name evidence="4" type="ORF">BP6252_01535</name>
</gene>